<protein>
    <submittedName>
        <fullName evidence="2">Uncharacterized protein</fullName>
    </submittedName>
</protein>
<feature type="non-terminal residue" evidence="2">
    <location>
        <position position="195"/>
    </location>
</feature>
<evidence type="ECO:0000256" key="1">
    <source>
        <dbReference type="SAM" id="MobiDB-lite"/>
    </source>
</evidence>
<feature type="region of interest" description="Disordered" evidence="1">
    <location>
        <begin position="1"/>
        <end position="31"/>
    </location>
</feature>
<feature type="non-terminal residue" evidence="2">
    <location>
        <position position="1"/>
    </location>
</feature>
<reference evidence="2 3" key="1">
    <citation type="journal article" date="2015" name="Front. Microbiol.">
        <title>Genome sequence of the plant growth promoting endophytic yeast Rhodotorula graminis WP1.</title>
        <authorList>
            <person name="Firrincieli A."/>
            <person name="Otillar R."/>
            <person name="Salamov A."/>
            <person name="Schmutz J."/>
            <person name="Khan Z."/>
            <person name="Redman R.S."/>
            <person name="Fleck N.D."/>
            <person name="Lindquist E."/>
            <person name="Grigoriev I.V."/>
            <person name="Doty S.L."/>
        </authorList>
    </citation>
    <scope>NUCLEOTIDE SEQUENCE [LARGE SCALE GENOMIC DNA]</scope>
    <source>
        <strain evidence="2 3">WP1</strain>
    </source>
</reference>
<evidence type="ECO:0000313" key="3">
    <source>
        <dbReference type="Proteomes" id="UP000053890"/>
    </source>
</evidence>
<feature type="compositionally biased region" description="Basic and acidic residues" evidence="1">
    <location>
        <begin position="131"/>
        <end position="146"/>
    </location>
</feature>
<dbReference type="EMBL" id="KQ474073">
    <property type="protein sequence ID" value="KPV77956.1"/>
    <property type="molecule type" value="Genomic_DNA"/>
</dbReference>
<sequence>TAGTRLRRRRLGRAGARPRHGVLPRPRRPAATLPLAVQQPHPLAERLTCRRTSSTPDSPLLLSRILLHLDPFLVPPSLARPARTARLDGRRAPLKLDAPLRPAPLPRLVPLAPLRRHVAPRHPRLLRRRGARPDPGRDAELDRPGGHQDALAGRGRATRGACRPGRADQGVGGCGRRTHGRREGRAAAQENTCRA</sequence>
<feature type="compositionally biased region" description="Basic residues" evidence="1">
    <location>
        <begin position="1"/>
        <end position="28"/>
    </location>
</feature>
<dbReference type="Proteomes" id="UP000053890">
    <property type="component" value="Unassembled WGS sequence"/>
</dbReference>
<feature type="compositionally biased region" description="Basic residues" evidence="1">
    <location>
        <begin position="120"/>
        <end position="130"/>
    </location>
</feature>
<dbReference type="RefSeq" id="XP_018274005.1">
    <property type="nucleotide sequence ID" value="XM_018415340.1"/>
</dbReference>
<organism evidence="2 3">
    <name type="scientific">Rhodotorula graminis (strain WP1)</name>
    <dbReference type="NCBI Taxonomy" id="578459"/>
    <lineage>
        <taxon>Eukaryota</taxon>
        <taxon>Fungi</taxon>
        <taxon>Dikarya</taxon>
        <taxon>Basidiomycota</taxon>
        <taxon>Pucciniomycotina</taxon>
        <taxon>Microbotryomycetes</taxon>
        <taxon>Sporidiobolales</taxon>
        <taxon>Sporidiobolaceae</taxon>
        <taxon>Rhodotorula</taxon>
    </lineage>
</organism>
<keyword evidence="3" id="KW-1185">Reference proteome</keyword>
<feature type="region of interest" description="Disordered" evidence="1">
    <location>
        <begin position="120"/>
        <end position="195"/>
    </location>
</feature>
<dbReference type="GeneID" id="28975788"/>
<feature type="compositionally biased region" description="Low complexity" evidence="1">
    <location>
        <begin position="150"/>
        <end position="164"/>
    </location>
</feature>
<name>A0A194SEN1_RHOGW</name>
<dbReference type="AlphaFoldDB" id="A0A194SEN1"/>
<proteinExistence type="predicted"/>
<accession>A0A194SEN1</accession>
<gene>
    <name evidence="2" type="ORF">RHOBADRAFT_50479</name>
</gene>
<evidence type="ECO:0000313" key="2">
    <source>
        <dbReference type="EMBL" id="KPV77956.1"/>
    </source>
</evidence>